<dbReference type="FunFam" id="1.10.10.250:FF:000006">
    <property type="entry name" value="50S ribosomal protein L11"/>
    <property type="match status" value="1"/>
</dbReference>
<dbReference type="GO" id="GO:0015934">
    <property type="term" value="C:large ribosomal subunit"/>
    <property type="evidence" value="ECO:0007669"/>
    <property type="project" value="TreeGrafter"/>
</dbReference>
<dbReference type="AlphaFoldDB" id="A0A076LD75"/>
<dbReference type="OrthoDB" id="8842at2157"/>
<dbReference type="GO" id="GO:0006412">
    <property type="term" value="P:translation"/>
    <property type="evidence" value="ECO:0007669"/>
    <property type="project" value="UniProtKB-UniRule"/>
</dbReference>
<protein>
    <recommendedName>
        <fullName evidence="6">Large ribosomal subunit protein uL11</fullName>
    </recommendedName>
</protein>
<dbReference type="SUPFAM" id="SSF46906">
    <property type="entry name" value="Ribosomal protein L11, C-terminal domain"/>
    <property type="match status" value="1"/>
</dbReference>
<keyword evidence="11" id="KW-1185">Reference proteome</keyword>
<evidence type="ECO:0000256" key="4">
    <source>
        <dbReference type="ARBA" id="ARBA00022980"/>
    </source>
</evidence>
<evidence type="ECO:0000313" key="11">
    <source>
        <dbReference type="Proteomes" id="UP000028781"/>
    </source>
</evidence>
<dbReference type="InterPro" id="IPR036796">
    <property type="entry name" value="Ribosomal_uL11_N_sf"/>
</dbReference>
<dbReference type="InterPro" id="IPR000911">
    <property type="entry name" value="Ribosomal_uL11"/>
</dbReference>
<organism evidence="10 11">
    <name type="scientific">Methanocaldococcus bathoardescens</name>
    <dbReference type="NCBI Taxonomy" id="1301915"/>
    <lineage>
        <taxon>Archaea</taxon>
        <taxon>Methanobacteriati</taxon>
        <taxon>Methanobacteriota</taxon>
        <taxon>Methanomada group</taxon>
        <taxon>Methanococci</taxon>
        <taxon>Methanococcales</taxon>
        <taxon>Methanocaldococcaceae</taxon>
        <taxon>Methanocaldococcus</taxon>
    </lineage>
</organism>
<evidence type="ECO:0000256" key="7">
    <source>
        <dbReference type="RuleBase" id="RU003978"/>
    </source>
</evidence>
<comment type="similarity">
    <text evidence="1 6 7">Belongs to the universal ribosomal protein uL11 family.</text>
</comment>
<dbReference type="Pfam" id="PF03946">
    <property type="entry name" value="Ribosomal_L11_N"/>
    <property type="match status" value="1"/>
</dbReference>
<keyword evidence="5 6" id="KW-0687">Ribonucleoprotein</keyword>
<gene>
    <name evidence="6" type="primary">rpl11</name>
    <name evidence="10" type="ORF">JH146_1304</name>
</gene>
<dbReference type="InterPro" id="IPR020784">
    <property type="entry name" value="Ribosomal_uL11_N"/>
</dbReference>
<evidence type="ECO:0000256" key="3">
    <source>
        <dbReference type="ARBA" id="ARBA00022884"/>
    </source>
</evidence>
<dbReference type="GeneID" id="24891930"/>
<dbReference type="SMART" id="SM00649">
    <property type="entry name" value="RL11"/>
    <property type="match status" value="1"/>
</dbReference>
<dbReference type="HAMAP" id="MF_00736">
    <property type="entry name" value="Ribosomal_uL11"/>
    <property type="match status" value="1"/>
</dbReference>
<dbReference type="NCBIfam" id="NF002232">
    <property type="entry name" value="PRK01143.1"/>
    <property type="match status" value="1"/>
</dbReference>
<dbReference type="KEGG" id="mjh:JH146_1304"/>
<feature type="domain" description="Large ribosomal subunit protein uL11 N-terminal" evidence="9">
    <location>
        <begin position="6"/>
        <end position="64"/>
    </location>
</feature>
<evidence type="ECO:0000256" key="1">
    <source>
        <dbReference type="ARBA" id="ARBA00010537"/>
    </source>
</evidence>
<dbReference type="FunFam" id="3.30.1550.10:FF:000007">
    <property type="entry name" value="50S ribosomal protein L11"/>
    <property type="match status" value="1"/>
</dbReference>
<dbReference type="EMBL" id="CP009149">
    <property type="protein sequence ID" value="AIJ06146.1"/>
    <property type="molecule type" value="Genomic_DNA"/>
</dbReference>
<dbReference type="CDD" id="cd00349">
    <property type="entry name" value="Ribosomal_L11"/>
    <property type="match status" value="1"/>
</dbReference>
<dbReference type="PANTHER" id="PTHR11661">
    <property type="entry name" value="60S RIBOSOMAL PROTEIN L12"/>
    <property type="match status" value="1"/>
</dbReference>
<dbReference type="Proteomes" id="UP000028781">
    <property type="component" value="Chromosome"/>
</dbReference>
<dbReference type="RefSeq" id="WP_048202248.1">
    <property type="nucleotide sequence ID" value="NZ_CP009149.1"/>
</dbReference>
<dbReference type="InterPro" id="IPR036769">
    <property type="entry name" value="Ribosomal_uL11_C_sf"/>
</dbReference>
<dbReference type="PANTHER" id="PTHR11661:SF1">
    <property type="entry name" value="LARGE RIBOSOMAL SUBUNIT PROTEIN UL11M"/>
    <property type="match status" value="1"/>
</dbReference>
<dbReference type="STRING" id="1301915.JH146_1304"/>
<comment type="function">
    <text evidence="6">Forms part of the ribosomal stalk which helps the ribosome interact with GTP-bound translation factors.</text>
</comment>
<feature type="domain" description="Large ribosomal subunit protein uL11 C-terminal" evidence="8">
    <location>
        <begin position="70"/>
        <end position="137"/>
    </location>
</feature>
<dbReference type="SUPFAM" id="SSF54747">
    <property type="entry name" value="Ribosomal L11/L12e N-terminal domain"/>
    <property type="match status" value="1"/>
</dbReference>
<evidence type="ECO:0000259" key="9">
    <source>
        <dbReference type="Pfam" id="PF03946"/>
    </source>
</evidence>
<evidence type="ECO:0000256" key="6">
    <source>
        <dbReference type="HAMAP-Rule" id="MF_00736"/>
    </source>
</evidence>
<dbReference type="HOGENOM" id="CLU_074237_4_0_2"/>
<comment type="subunit">
    <text evidence="6">Part of the ribosomal stalk of the 50S ribosomal subunit. Interacts with L10 and the large rRNA to form the base of the stalk. L10 forms an elongated spine to which L12 dimers bind in a sequential fashion forming a multimeric L10(L12)X complex.</text>
</comment>
<sequence>MAKEVVEVLVTGGRATAGPPLGPAIGPLGVNVMQVVKEINEKTKDYEGMQVPVKVIVDTETRKFEIEVGIPPTTALIKKELGIETAAHEPRHEVVGNLTMEQVVKIAKMKMDSMLSYTLKNAVKEVLGTCGSMGVTVEGKDPKEVQKEVDAGVYDEYFKEE</sequence>
<keyword evidence="2 6" id="KW-0699">rRNA-binding</keyword>
<evidence type="ECO:0000256" key="2">
    <source>
        <dbReference type="ARBA" id="ARBA00022730"/>
    </source>
</evidence>
<dbReference type="GO" id="GO:0003735">
    <property type="term" value="F:structural constituent of ribosome"/>
    <property type="evidence" value="ECO:0007669"/>
    <property type="project" value="InterPro"/>
</dbReference>
<evidence type="ECO:0000313" key="10">
    <source>
        <dbReference type="EMBL" id="AIJ06146.1"/>
    </source>
</evidence>
<keyword evidence="3 6" id="KW-0694">RNA-binding</keyword>
<dbReference type="Pfam" id="PF00298">
    <property type="entry name" value="Ribosomal_L11"/>
    <property type="match status" value="1"/>
</dbReference>
<dbReference type="GO" id="GO:0070180">
    <property type="term" value="F:large ribosomal subunit rRNA binding"/>
    <property type="evidence" value="ECO:0007669"/>
    <property type="project" value="UniProtKB-UniRule"/>
</dbReference>
<accession>A0A076LD75</accession>
<dbReference type="InterPro" id="IPR020783">
    <property type="entry name" value="Ribosomal_uL11_C"/>
</dbReference>
<keyword evidence="4 6" id="KW-0689">Ribosomal protein</keyword>
<dbReference type="PROSITE" id="PS00359">
    <property type="entry name" value="RIBOSOMAL_L11"/>
    <property type="match status" value="1"/>
</dbReference>
<dbReference type="InterPro" id="IPR020785">
    <property type="entry name" value="Ribosomal_uL11_CS"/>
</dbReference>
<dbReference type="Gene3D" id="1.10.10.250">
    <property type="entry name" value="Ribosomal protein L11, C-terminal domain"/>
    <property type="match status" value="1"/>
</dbReference>
<dbReference type="Gene3D" id="3.30.1550.10">
    <property type="entry name" value="Ribosomal protein L11/L12, N-terminal domain"/>
    <property type="match status" value="1"/>
</dbReference>
<proteinExistence type="inferred from homology"/>
<name>A0A076LD75_9EURY</name>
<reference evidence="10 11" key="1">
    <citation type="journal article" date="2015" name="Int. J. Syst. Evol. Microbiol.">
        <title>M ethanocaldococcus bathoardescens sp. nov., a hyperthermophilic methanogen isolated from a volcanically active deep-sea hydrothermal vent.</title>
        <authorList>
            <person name="Stewart L.C."/>
            <person name="Jung J.H."/>
            <person name="Kim Y.T."/>
            <person name="Kwon S.W."/>
            <person name="Park C.S."/>
            <person name="Holden J.F."/>
        </authorList>
    </citation>
    <scope>NUCLEOTIDE SEQUENCE [LARGE SCALE GENOMIC DNA]</scope>
    <source>
        <strain evidence="10 11">JH146</strain>
    </source>
</reference>
<evidence type="ECO:0000259" key="8">
    <source>
        <dbReference type="Pfam" id="PF00298"/>
    </source>
</evidence>
<evidence type="ECO:0000256" key="5">
    <source>
        <dbReference type="ARBA" id="ARBA00023274"/>
    </source>
</evidence>